<evidence type="ECO:0000313" key="1">
    <source>
        <dbReference type="EMBL" id="KIM45712.1"/>
    </source>
</evidence>
<evidence type="ECO:0000313" key="2">
    <source>
        <dbReference type="Proteomes" id="UP000053424"/>
    </source>
</evidence>
<reference evidence="1 2" key="1">
    <citation type="submission" date="2014-04" db="EMBL/GenBank/DDBJ databases">
        <authorList>
            <consortium name="DOE Joint Genome Institute"/>
            <person name="Kuo A."/>
            <person name="Gay G."/>
            <person name="Dore J."/>
            <person name="Kohler A."/>
            <person name="Nagy L.G."/>
            <person name="Floudas D."/>
            <person name="Copeland A."/>
            <person name="Barry K.W."/>
            <person name="Cichocki N."/>
            <person name="Veneault-Fourrey C."/>
            <person name="LaButti K."/>
            <person name="Lindquist E.A."/>
            <person name="Lipzen A."/>
            <person name="Lundell T."/>
            <person name="Morin E."/>
            <person name="Murat C."/>
            <person name="Sun H."/>
            <person name="Tunlid A."/>
            <person name="Henrissat B."/>
            <person name="Grigoriev I.V."/>
            <person name="Hibbett D.S."/>
            <person name="Martin F."/>
            <person name="Nordberg H.P."/>
            <person name="Cantor M.N."/>
            <person name="Hua S.X."/>
        </authorList>
    </citation>
    <scope>NUCLEOTIDE SEQUENCE [LARGE SCALE GENOMIC DNA]</scope>
    <source>
        <strain evidence="2">h7</strain>
    </source>
</reference>
<name>A0A0C2YXN1_HEBCY</name>
<dbReference type="Proteomes" id="UP000053424">
    <property type="component" value="Unassembled WGS sequence"/>
</dbReference>
<organism evidence="1 2">
    <name type="scientific">Hebeloma cylindrosporum</name>
    <dbReference type="NCBI Taxonomy" id="76867"/>
    <lineage>
        <taxon>Eukaryota</taxon>
        <taxon>Fungi</taxon>
        <taxon>Dikarya</taxon>
        <taxon>Basidiomycota</taxon>
        <taxon>Agaricomycotina</taxon>
        <taxon>Agaricomycetes</taxon>
        <taxon>Agaricomycetidae</taxon>
        <taxon>Agaricales</taxon>
        <taxon>Agaricineae</taxon>
        <taxon>Hymenogastraceae</taxon>
        <taxon>Hebeloma</taxon>
    </lineage>
</organism>
<dbReference type="EMBL" id="KN831772">
    <property type="protein sequence ID" value="KIM45712.1"/>
    <property type="molecule type" value="Genomic_DNA"/>
</dbReference>
<proteinExistence type="predicted"/>
<sequence>MVIPVPAAAFFCETLPTTLTLSSLQAFSDRGDPSRICRSQLPITPSLFAQPASIACRRPLYVASRRHLDYSRRSTCHLSRSLRVLPYYRSSIIGYLSFALSSPPPSP</sequence>
<accession>A0A0C2YXN1</accession>
<dbReference type="HOGENOM" id="CLU_2210384_0_0_1"/>
<protein>
    <submittedName>
        <fullName evidence="1">Uncharacterized protein</fullName>
    </submittedName>
</protein>
<reference evidence="2" key="2">
    <citation type="submission" date="2015-01" db="EMBL/GenBank/DDBJ databases">
        <title>Evolutionary Origins and Diversification of the Mycorrhizal Mutualists.</title>
        <authorList>
            <consortium name="DOE Joint Genome Institute"/>
            <consortium name="Mycorrhizal Genomics Consortium"/>
            <person name="Kohler A."/>
            <person name="Kuo A."/>
            <person name="Nagy L.G."/>
            <person name="Floudas D."/>
            <person name="Copeland A."/>
            <person name="Barry K.W."/>
            <person name="Cichocki N."/>
            <person name="Veneault-Fourrey C."/>
            <person name="LaButti K."/>
            <person name="Lindquist E.A."/>
            <person name="Lipzen A."/>
            <person name="Lundell T."/>
            <person name="Morin E."/>
            <person name="Murat C."/>
            <person name="Riley R."/>
            <person name="Ohm R."/>
            <person name="Sun H."/>
            <person name="Tunlid A."/>
            <person name="Henrissat B."/>
            <person name="Grigoriev I.V."/>
            <person name="Hibbett D.S."/>
            <person name="Martin F."/>
        </authorList>
    </citation>
    <scope>NUCLEOTIDE SEQUENCE [LARGE SCALE GENOMIC DNA]</scope>
    <source>
        <strain evidence="2">h7</strain>
    </source>
</reference>
<keyword evidence="2" id="KW-1185">Reference proteome</keyword>
<gene>
    <name evidence="1" type="ORF">M413DRAFT_345987</name>
</gene>
<dbReference type="AlphaFoldDB" id="A0A0C2YXN1"/>